<dbReference type="OrthoDB" id="4080273at2759"/>
<dbReference type="AlphaFoldDB" id="A0A9P8PF30"/>
<comment type="caution">
    <text evidence="2">The sequence shown here is derived from an EMBL/GenBank/DDBJ whole genome shotgun (WGS) entry which is preliminary data.</text>
</comment>
<reference evidence="2" key="1">
    <citation type="journal article" date="2021" name="Open Biol.">
        <title>Shared evolutionary footprints suggest mitochondrial oxidative damage underlies multiple complex I losses in fungi.</title>
        <authorList>
            <person name="Schikora-Tamarit M.A."/>
            <person name="Marcet-Houben M."/>
            <person name="Nosek J."/>
            <person name="Gabaldon T."/>
        </authorList>
    </citation>
    <scope>NUCLEOTIDE SEQUENCE</scope>
    <source>
        <strain evidence="2">CBS6075</strain>
    </source>
</reference>
<sequence length="88" mass="9931">MSVNMNKIVTVSVFAAAGVYMGMKFFEPIVIEQLRKDGNLRTDIPVPQYDENGSKLVERGEQVTWEQIRKEAEVPKDSSITNPTEKSN</sequence>
<gene>
    <name evidence="2" type="ORF">OGAPHI_000824</name>
</gene>
<feature type="region of interest" description="Disordered" evidence="1">
    <location>
        <begin position="67"/>
        <end position="88"/>
    </location>
</feature>
<evidence type="ECO:0008006" key="4">
    <source>
        <dbReference type="Google" id="ProtNLM"/>
    </source>
</evidence>
<protein>
    <recommendedName>
        <fullName evidence="4">Protein ECM19</fullName>
    </recommendedName>
</protein>
<accession>A0A9P8PF30</accession>
<evidence type="ECO:0000256" key="1">
    <source>
        <dbReference type="SAM" id="MobiDB-lite"/>
    </source>
</evidence>
<dbReference type="Proteomes" id="UP000769157">
    <property type="component" value="Unassembled WGS sequence"/>
</dbReference>
<evidence type="ECO:0000313" key="2">
    <source>
        <dbReference type="EMBL" id="KAH3671113.1"/>
    </source>
</evidence>
<proteinExistence type="predicted"/>
<keyword evidence="3" id="KW-1185">Reference proteome</keyword>
<feature type="compositionally biased region" description="Basic and acidic residues" evidence="1">
    <location>
        <begin position="67"/>
        <end position="76"/>
    </location>
</feature>
<dbReference type="RefSeq" id="XP_046064481.1">
    <property type="nucleotide sequence ID" value="XM_046208961.1"/>
</dbReference>
<organism evidence="2 3">
    <name type="scientific">Ogataea philodendri</name>
    <dbReference type="NCBI Taxonomy" id="1378263"/>
    <lineage>
        <taxon>Eukaryota</taxon>
        <taxon>Fungi</taxon>
        <taxon>Dikarya</taxon>
        <taxon>Ascomycota</taxon>
        <taxon>Saccharomycotina</taxon>
        <taxon>Pichiomycetes</taxon>
        <taxon>Pichiales</taxon>
        <taxon>Pichiaceae</taxon>
        <taxon>Ogataea</taxon>
    </lineage>
</organism>
<dbReference type="EMBL" id="JAEUBE010000084">
    <property type="protein sequence ID" value="KAH3671113.1"/>
    <property type="molecule type" value="Genomic_DNA"/>
</dbReference>
<feature type="compositionally biased region" description="Polar residues" evidence="1">
    <location>
        <begin position="78"/>
        <end position="88"/>
    </location>
</feature>
<name>A0A9P8PF30_9ASCO</name>
<reference evidence="2" key="2">
    <citation type="submission" date="2021-01" db="EMBL/GenBank/DDBJ databases">
        <authorList>
            <person name="Schikora-Tamarit M.A."/>
        </authorList>
    </citation>
    <scope>NUCLEOTIDE SEQUENCE</scope>
    <source>
        <strain evidence="2">CBS6075</strain>
    </source>
</reference>
<dbReference type="GeneID" id="70232792"/>
<evidence type="ECO:0000313" key="3">
    <source>
        <dbReference type="Proteomes" id="UP000769157"/>
    </source>
</evidence>